<reference evidence="8" key="1">
    <citation type="journal article" date="2023" name="Nat. Microbiol.">
        <title>Babesia duncani multi-omics identifies virulence factors and drug targets.</title>
        <authorList>
            <person name="Singh P."/>
            <person name="Lonardi S."/>
            <person name="Liang Q."/>
            <person name="Vydyam P."/>
            <person name="Khabirova E."/>
            <person name="Fang T."/>
            <person name="Gihaz S."/>
            <person name="Thekkiniath J."/>
            <person name="Munshi M."/>
            <person name="Abel S."/>
            <person name="Ciampossin L."/>
            <person name="Batugedara G."/>
            <person name="Gupta M."/>
            <person name="Lu X.M."/>
            <person name="Lenz T."/>
            <person name="Chakravarty S."/>
            <person name="Cornillot E."/>
            <person name="Hu Y."/>
            <person name="Ma W."/>
            <person name="Gonzalez L.M."/>
            <person name="Sanchez S."/>
            <person name="Estrada K."/>
            <person name="Sanchez-Flores A."/>
            <person name="Montero E."/>
            <person name="Harb O.S."/>
            <person name="Le Roch K.G."/>
            <person name="Mamoun C.B."/>
        </authorList>
    </citation>
    <scope>NUCLEOTIDE SEQUENCE</scope>
    <source>
        <strain evidence="8">WA1</strain>
    </source>
</reference>
<comment type="function">
    <text evidence="4">Plays an important role in regulating the size of autophagosomes during the formation process.</text>
</comment>
<evidence type="ECO:0000256" key="4">
    <source>
        <dbReference type="ARBA" id="ARBA00035002"/>
    </source>
</evidence>
<evidence type="ECO:0000256" key="1">
    <source>
        <dbReference type="ARBA" id="ARBA00004163"/>
    </source>
</evidence>
<dbReference type="GO" id="GO:0005789">
    <property type="term" value="C:endoplasmic reticulum membrane"/>
    <property type="evidence" value="ECO:0007669"/>
    <property type="project" value="UniProtKB-SubCell"/>
</dbReference>
<dbReference type="CDD" id="cd02947">
    <property type="entry name" value="TRX_family"/>
    <property type="match status" value="1"/>
</dbReference>
<comment type="subcellular location">
    <subcellularLocation>
        <location evidence="1">Endoplasmic reticulum membrane</location>
        <topology evidence="1">Single-pass type IV membrane protein</topology>
    </subcellularLocation>
</comment>
<feature type="domain" description="Thioredoxin" evidence="7">
    <location>
        <begin position="154"/>
        <end position="279"/>
    </location>
</feature>
<keyword evidence="3" id="KW-0072">Autophagy</keyword>
<accession>A0AAD9PKF6</accession>
<dbReference type="InterPro" id="IPR001623">
    <property type="entry name" value="DnaJ_domain"/>
</dbReference>
<evidence type="ECO:0000313" key="8">
    <source>
        <dbReference type="EMBL" id="KAK2196458.1"/>
    </source>
</evidence>
<dbReference type="PRINTS" id="PR00625">
    <property type="entry name" value="JDOMAIN"/>
</dbReference>
<protein>
    <recommendedName>
        <fullName evidence="2">DnaJ homolog subfamily C member 16</fullName>
    </recommendedName>
    <alternativeName>
        <fullName evidence="5">Endoplasmic reticulum DNA J domain-containing protein 8</fullName>
    </alternativeName>
</protein>
<evidence type="ECO:0000256" key="3">
    <source>
        <dbReference type="ARBA" id="ARBA00023006"/>
    </source>
</evidence>
<keyword evidence="9" id="KW-1185">Reference proteome</keyword>
<dbReference type="PROSITE" id="PS00636">
    <property type="entry name" value="DNAJ_1"/>
    <property type="match status" value="1"/>
</dbReference>
<dbReference type="GO" id="GO:0006914">
    <property type="term" value="P:autophagy"/>
    <property type="evidence" value="ECO:0007669"/>
    <property type="project" value="UniProtKB-KW"/>
</dbReference>
<dbReference type="GeneID" id="94336002"/>
<name>A0AAD9PKF6_9APIC</name>
<dbReference type="InterPro" id="IPR018253">
    <property type="entry name" value="DnaJ_domain_CS"/>
</dbReference>
<dbReference type="Gene3D" id="1.10.287.110">
    <property type="entry name" value="DnaJ domain"/>
    <property type="match status" value="1"/>
</dbReference>
<dbReference type="PROSITE" id="PS51352">
    <property type="entry name" value="THIOREDOXIN_2"/>
    <property type="match status" value="1"/>
</dbReference>
<dbReference type="InterPro" id="IPR036869">
    <property type="entry name" value="J_dom_sf"/>
</dbReference>
<dbReference type="InterPro" id="IPR013766">
    <property type="entry name" value="Thioredoxin_domain"/>
</dbReference>
<dbReference type="Pfam" id="PF00085">
    <property type="entry name" value="Thioredoxin"/>
    <property type="match status" value="1"/>
</dbReference>
<dbReference type="SMART" id="SM00271">
    <property type="entry name" value="DnaJ"/>
    <property type="match status" value="1"/>
</dbReference>
<sequence length="533" mass="60607">MICKSRCGDVALSVLKMLICYQWCFYMVLLHICGVLGADYYQILGVSRNATVKEIEKAFRRKAKELHPDQNPGKEAEFSQVANAYEVLKDPEKREQYDRYGEDAFKDGHARSDGHGGGGQYYEYHNIDDTIFDQFFQGFNFGGDGGRGGSFQFRTNNNRKPKATFKDTPIREIKEKEYEGTKKSMRVLNVYFCYMDTCGYCRESIPEIIALSQRFKDAIEVFAINCNENSSFCSQHRITAVPHLFAFNSTAKQQKLVYQHDGMGHLDAWISNILPSKLTLLSTYDAFTDFCKQSTKPLKLVAVVKKSVQLSRLKALSSQLEAKADIAYIKSSNKALVNRFGTEARTETSVLFQVDGNGNLGEFYYNGQDIIGDSILIGNMEYSDILLKLSLLFYEANQAKYSMLTREKLLEGECNGSDNQFCFILVKYGHSLEAGLDTTLTEFAKRYGNDPVKIRFVHADQMESFISAFGMSSSCSFYKTCTRLLVYRAKRGVYKIMEQVPTREGMENFINDIITGSTRLVEKTRHKPIIDEL</sequence>
<dbReference type="SUPFAM" id="SSF52833">
    <property type="entry name" value="Thioredoxin-like"/>
    <property type="match status" value="1"/>
</dbReference>
<evidence type="ECO:0000256" key="5">
    <source>
        <dbReference type="ARBA" id="ARBA00035043"/>
    </source>
</evidence>
<organism evidence="8 9">
    <name type="scientific">Babesia duncani</name>
    <dbReference type="NCBI Taxonomy" id="323732"/>
    <lineage>
        <taxon>Eukaryota</taxon>
        <taxon>Sar</taxon>
        <taxon>Alveolata</taxon>
        <taxon>Apicomplexa</taxon>
        <taxon>Aconoidasida</taxon>
        <taxon>Piroplasmida</taxon>
        <taxon>Babesiidae</taxon>
        <taxon>Babesia</taxon>
    </lineage>
</organism>
<dbReference type="SUPFAM" id="SSF46565">
    <property type="entry name" value="Chaperone J-domain"/>
    <property type="match status" value="1"/>
</dbReference>
<dbReference type="Proteomes" id="UP001214638">
    <property type="component" value="Unassembled WGS sequence"/>
</dbReference>
<dbReference type="AlphaFoldDB" id="A0AAD9PKF6"/>
<dbReference type="PANTHER" id="PTHR45184:SF1">
    <property type="entry name" value="DNAJ PROTEIN ERDJ3A"/>
    <property type="match status" value="1"/>
</dbReference>
<dbReference type="CDD" id="cd06257">
    <property type="entry name" value="DnaJ"/>
    <property type="match status" value="1"/>
</dbReference>
<dbReference type="InterPro" id="IPR036249">
    <property type="entry name" value="Thioredoxin-like_sf"/>
</dbReference>
<dbReference type="EMBL" id="JALLKP010000002">
    <property type="protein sequence ID" value="KAK2196458.1"/>
    <property type="molecule type" value="Genomic_DNA"/>
</dbReference>
<gene>
    <name evidence="8" type="ORF">BdWA1_001704</name>
</gene>
<dbReference type="Gene3D" id="3.40.30.10">
    <property type="entry name" value="Glutaredoxin"/>
    <property type="match status" value="1"/>
</dbReference>
<dbReference type="RefSeq" id="XP_067803300.1">
    <property type="nucleotide sequence ID" value="XM_067946736.1"/>
</dbReference>
<dbReference type="KEGG" id="bdw:94336002"/>
<evidence type="ECO:0000313" key="9">
    <source>
        <dbReference type="Proteomes" id="UP001214638"/>
    </source>
</evidence>
<dbReference type="PROSITE" id="PS50076">
    <property type="entry name" value="DNAJ_2"/>
    <property type="match status" value="1"/>
</dbReference>
<feature type="domain" description="J" evidence="6">
    <location>
        <begin position="39"/>
        <end position="101"/>
    </location>
</feature>
<evidence type="ECO:0000256" key="2">
    <source>
        <dbReference type="ARBA" id="ARBA00020921"/>
    </source>
</evidence>
<evidence type="ECO:0000259" key="7">
    <source>
        <dbReference type="PROSITE" id="PS51352"/>
    </source>
</evidence>
<evidence type="ECO:0000259" key="6">
    <source>
        <dbReference type="PROSITE" id="PS50076"/>
    </source>
</evidence>
<proteinExistence type="predicted"/>
<comment type="caution">
    <text evidence="8">The sequence shown here is derived from an EMBL/GenBank/DDBJ whole genome shotgun (WGS) entry which is preliminary data.</text>
</comment>
<dbReference type="InterPro" id="IPR052842">
    <property type="entry name" value="ER_Co-chaperone"/>
</dbReference>
<dbReference type="Pfam" id="PF00226">
    <property type="entry name" value="DnaJ"/>
    <property type="match status" value="1"/>
</dbReference>
<dbReference type="PANTHER" id="PTHR45184">
    <property type="entry name" value="DNAJ PROTEIN ERDJ3A"/>
    <property type="match status" value="1"/>
</dbReference>